<evidence type="ECO:0000256" key="1">
    <source>
        <dbReference type="ARBA" id="ARBA00000830"/>
    </source>
</evidence>
<comment type="similarity">
    <text evidence="4 10">Belongs to the HAD-like hydrolase superfamily. CbbY/CbbZ/Gph/YieH family.</text>
</comment>
<sequence length="225" mass="24152">MPSPLVMFDLDGTLFHTAPDLMESLNHVIGGMGLSPVEYDDMTFLVGSGARAMIARALELRETEIASSEFEGLFTRFLEHYSASMPGTSQPYPGVVEAMDRLAAAGYALAVCTNKTETMARRLLKLTGHLPRFAAVTGGDTFAVRKPDADHLHGTVRLADGDPARSIMIGDSINDISAARRAGIVSIGVPFGYSETAMTELGPDHIISHYKELTPELVGRLLNGS</sequence>
<dbReference type="SFLD" id="SFLDS00003">
    <property type="entry name" value="Haloacid_Dehalogenase"/>
    <property type="match status" value="1"/>
</dbReference>
<reference evidence="11" key="1">
    <citation type="submission" date="2022-11" db="EMBL/GenBank/DDBJ databases">
        <title>Hoeflea poritis sp. nov., isolated from scleractinian coral Porites lutea.</title>
        <authorList>
            <person name="Zhang G."/>
            <person name="Wei Q."/>
            <person name="Cai L."/>
        </authorList>
    </citation>
    <scope>NUCLEOTIDE SEQUENCE</scope>
    <source>
        <strain evidence="11">E7-10</strain>
    </source>
</reference>
<comment type="cofactor">
    <cofactor evidence="2 10">
        <name>Mg(2+)</name>
        <dbReference type="ChEBI" id="CHEBI:18420"/>
    </cofactor>
</comment>
<keyword evidence="8 10" id="KW-0460">Magnesium</keyword>
<accession>A0ABT4VJG9</accession>
<comment type="caution">
    <text evidence="11">The sequence shown here is derived from an EMBL/GenBank/DDBJ whole genome shotgun (WGS) entry which is preliminary data.</text>
</comment>
<evidence type="ECO:0000256" key="4">
    <source>
        <dbReference type="ARBA" id="ARBA00006171"/>
    </source>
</evidence>
<keyword evidence="12" id="KW-1185">Reference proteome</keyword>
<dbReference type="EMBL" id="JAPJZH010000002">
    <property type="protein sequence ID" value="MDA4844320.1"/>
    <property type="molecule type" value="Genomic_DNA"/>
</dbReference>
<dbReference type="Gene3D" id="1.10.150.240">
    <property type="entry name" value="Putative phosphatase, domain 2"/>
    <property type="match status" value="1"/>
</dbReference>
<dbReference type="HAMAP" id="MF_00495">
    <property type="entry name" value="GPH_hydrolase_bact"/>
    <property type="match status" value="1"/>
</dbReference>
<feature type="binding site" evidence="10">
    <location>
        <position position="11"/>
    </location>
    <ligand>
        <name>Mg(2+)</name>
        <dbReference type="ChEBI" id="CHEBI:18420"/>
    </ligand>
</feature>
<dbReference type="InterPro" id="IPR036412">
    <property type="entry name" value="HAD-like_sf"/>
</dbReference>
<evidence type="ECO:0000256" key="3">
    <source>
        <dbReference type="ARBA" id="ARBA00004818"/>
    </source>
</evidence>
<keyword evidence="9 10" id="KW-0119">Carbohydrate metabolism</keyword>
<evidence type="ECO:0000256" key="6">
    <source>
        <dbReference type="ARBA" id="ARBA00022723"/>
    </source>
</evidence>
<keyword evidence="6 10" id="KW-0479">Metal-binding</keyword>
<dbReference type="InterPro" id="IPR037512">
    <property type="entry name" value="PGPase_prok"/>
</dbReference>
<dbReference type="InterPro" id="IPR006439">
    <property type="entry name" value="HAD-SF_hydro_IA"/>
</dbReference>
<evidence type="ECO:0000256" key="10">
    <source>
        <dbReference type="HAMAP-Rule" id="MF_00495"/>
    </source>
</evidence>
<comment type="function">
    <text evidence="10">Specifically catalyzes the dephosphorylation of 2-phosphoglycolate. Is involved in the dissimilation of the intracellular 2-phosphoglycolate formed during the DNA repair of 3'-phosphoglycolate ends, a major class of DNA lesions induced by oxidative stress.</text>
</comment>
<dbReference type="NCBIfam" id="TIGR01509">
    <property type="entry name" value="HAD-SF-IA-v3"/>
    <property type="match status" value="1"/>
</dbReference>
<evidence type="ECO:0000256" key="8">
    <source>
        <dbReference type="ARBA" id="ARBA00022842"/>
    </source>
</evidence>
<dbReference type="SUPFAM" id="SSF56784">
    <property type="entry name" value="HAD-like"/>
    <property type="match status" value="1"/>
</dbReference>
<dbReference type="InterPro" id="IPR023214">
    <property type="entry name" value="HAD_sf"/>
</dbReference>
<dbReference type="SFLD" id="SFLDG01135">
    <property type="entry name" value="C1.5.6:_HAD__Beta-PGM__Phospha"/>
    <property type="match status" value="1"/>
</dbReference>
<keyword evidence="7 10" id="KW-0378">Hydrolase</keyword>
<dbReference type="Pfam" id="PF13419">
    <property type="entry name" value="HAD_2"/>
    <property type="match status" value="1"/>
</dbReference>
<feature type="binding site" evidence="10">
    <location>
        <position position="9"/>
    </location>
    <ligand>
        <name>Mg(2+)</name>
        <dbReference type="ChEBI" id="CHEBI:18420"/>
    </ligand>
</feature>
<dbReference type="NCBIfam" id="TIGR01549">
    <property type="entry name" value="HAD-SF-IA-v1"/>
    <property type="match status" value="1"/>
</dbReference>
<dbReference type="PANTHER" id="PTHR43434">
    <property type="entry name" value="PHOSPHOGLYCOLATE PHOSPHATASE"/>
    <property type="match status" value="1"/>
</dbReference>
<dbReference type="InterPro" id="IPR041492">
    <property type="entry name" value="HAD_2"/>
</dbReference>
<dbReference type="PANTHER" id="PTHR43434:SF1">
    <property type="entry name" value="PHOSPHOGLYCOLATE PHOSPHATASE"/>
    <property type="match status" value="1"/>
</dbReference>
<gene>
    <name evidence="11" type="ORF">OOZ53_03120</name>
</gene>
<dbReference type="EC" id="3.1.3.18" evidence="5 10"/>
<name>A0ABT4VJG9_9HYPH</name>
<feature type="active site" description="Nucleophile" evidence="10">
    <location>
        <position position="9"/>
    </location>
</feature>
<comment type="catalytic activity">
    <reaction evidence="1 10">
        <text>2-phosphoglycolate + H2O = glycolate + phosphate</text>
        <dbReference type="Rhea" id="RHEA:14369"/>
        <dbReference type="ChEBI" id="CHEBI:15377"/>
        <dbReference type="ChEBI" id="CHEBI:29805"/>
        <dbReference type="ChEBI" id="CHEBI:43474"/>
        <dbReference type="ChEBI" id="CHEBI:58033"/>
        <dbReference type="EC" id="3.1.3.18"/>
    </reaction>
</comment>
<evidence type="ECO:0000256" key="7">
    <source>
        <dbReference type="ARBA" id="ARBA00022801"/>
    </source>
</evidence>
<comment type="pathway">
    <text evidence="3 10">Organic acid metabolism; glycolate biosynthesis; glycolate from 2-phosphoglycolate: step 1/1.</text>
</comment>
<evidence type="ECO:0000256" key="9">
    <source>
        <dbReference type="ARBA" id="ARBA00023277"/>
    </source>
</evidence>
<dbReference type="RefSeq" id="WP_271087853.1">
    <property type="nucleotide sequence ID" value="NZ_JAPJZH010000002.1"/>
</dbReference>
<dbReference type="Gene3D" id="3.40.50.1000">
    <property type="entry name" value="HAD superfamily/HAD-like"/>
    <property type="match status" value="1"/>
</dbReference>
<evidence type="ECO:0000256" key="2">
    <source>
        <dbReference type="ARBA" id="ARBA00001946"/>
    </source>
</evidence>
<dbReference type="InterPro" id="IPR023198">
    <property type="entry name" value="PGP-like_dom2"/>
</dbReference>
<dbReference type="Proteomes" id="UP001148313">
    <property type="component" value="Unassembled WGS sequence"/>
</dbReference>
<proteinExistence type="inferred from homology"/>
<protein>
    <recommendedName>
        <fullName evidence="5 10">Phosphoglycolate phosphatase</fullName>
        <shortName evidence="10">PGP</shortName>
        <shortName evidence="10">PGPase</shortName>
        <ecNumber evidence="5 10">3.1.3.18</ecNumber>
    </recommendedName>
</protein>
<dbReference type="SFLD" id="SFLDG01129">
    <property type="entry name" value="C1.5:_HAD__Beta-PGM__Phosphata"/>
    <property type="match status" value="1"/>
</dbReference>
<feature type="binding site" evidence="10">
    <location>
        <position position="171"/>
    </location>
    <ligand>
        <name>Mg(2+)</name>
        <dbReference type="ChEBI" id="CHEBI:18420"/>
    </ligand>
</feature>
<organism evidence="11 12">
    <name type="scientific">Hoeflea poritis</name>
    <dbReference type="NCBI Taxonomy" id="2993659"/>
    <lineage>
        <taxon>Bacteria</taxon>
        <taxon>Pseudomonadati</taxon>
        <taxon>Pseudomonadota</taxon>
        <taxon>Alphaproteobacteria</taxon>
        <taxon>Hyphomicrobiales</taxon>
        <taxon>Rhizobiaceae</taxon>
        <taxon>Hoeflea</taxon>
    </lineage>
</organism>
<evidence type="ECO:0000313" key="11">
    <source>
        <dbReference type="EMBL" id="MDA4844320.1"/>
    </source>
</evidence>
<dbReference type="InterPro" id="IPR050155">
    <property type="entry name" value="HAD-like_hydrolase_sf"/>
</dbReference>
<evidence type="ECO:0000313" key="12">
    <source>
        <dbReference type="Proteomes" id="UP001148313"/>
    </source>
</evidence>
<evidence type="ECO:0000256" key="5">
    <source>
        <dbReference type="ARBA" id="ARBA00013078"/>
    </source>
</evidence>